<dbReference type="EMBL" id="JAMQYH010000004">
    <property type="protein sequence ID" value="KAJ1691056.1"/>
    <property type="molecule type" value="Genomic_DNA"/>
</dbReference>
<dbReference type="AlphaFoldDB" id="A0A9Q0CBW8"/>
<evidence type="ECO:0000256" key="4">
    <source>
        <dbReference type="ARBA" id="ARBA00022989"/>
    </source>
</evidence>
<reference evidence="10" key="1">
    <citation type="journal article" date="2022" name="Cell">
        <title>Repeat-based holocentromeres influence genome architecture and karyotype evolution.</title>
        <authorList>
            <person name="Hofstatter P.G."/>
            <person name="Thangavel G."/>
            <person name="Lux T."/>
            <person name="Neumann P."/>
            <person name="Vondrak T."/>
            <person name="Novak P."/>
            <person name="Zhang M."/>
            <person name="Costa L."/>
            <person name="Castellani M."/>
            <person name="Scott A."/>
            <person name="Toegelov H."/>
            <person name="Fuchs J."/>
            <person name="Mata-Sucre Y."/>
            <person name="Dias Y."/>
            <person name="Vanzela A.L.L."/>
            <person name="Huettel B."/>
            <person name="Almeida C.C.S."/>
            <person name="Simkova H."/>
            <person name="Souza G."/>
            <person name="Pedrosa-Harand A."/>
            <person name="Macas J."/>
            <person name="Mayer K.F.X."/>
            <person name="Houben A."/>
            <person name="Marques A."/>
        </authorList>
    </citation>
    <scope>NUCLEOTIDE SEQUENCE</scope>
    <source>
        <strain evidence="10">RhyBre1mFocal</strain>
    </source>
</reference>
<evidence type="ECO:0000313" key="11">
    <source>
        <dbReference type="Proteomes" id="UP001151287"/>
    </source>
</evidence>
<keyword evidence="6" id="KW-0472">Membrane</keyword>
<dbReference type="PANTHER" id="PTHR32219">
    <property type="entry name" value="RNA-BINDING PROTEIN YLMH-RELATED"/>
    <property type="match status" value="1"/>
</dbReference>
<evidence type="ECO:0000256" key="5">
    <source>
        <dbReference type="ARBA" id="ARBA00023054"/>
    </source>
</evidence>
<sequence length="389" mass="45846">MDIKQLERNSREILTKASGEDNFVDSKMKIESSDHEEPAEIDPMDGVDSGTNLPMKRAHTLYFVKVRSYELDQKLQCRIEQAKSKIQRRRSEIFQVTEELRSLKSKKSSILVDMKINNMKDNQSYIEWKSKWLEHLQDILNKETRKNGTRPRLSEKYELFDLTKERRIIRKESLNSDEEKRIKYLNHCIQNQRLTSKEEKALLKQTKELETTRDKAIEVAAEASLKDKKRQEYEIRSQIFWRRQKHKSIEEYVRIQVQNIEWCKQRKLESTEILRHLRKHLDVVDKQMQKLEERLKSLNMKMDKAHAVIVNSENLLDKRNSGYLQSRELLDDAEARAEQKDVPAIAELSKAALEKFSCNGTRTKVSERTMLEGQLPRLKPEGSVGTGEC</sequence>
<keyword evidence="4" id="KW-1133">Transmembrane helix</keyword>
<comment type="similarity">
    <text evidence="7">Belongs to the plant Proton pump-interactor protein family.</text>
</comment>
<comment type="caution">
    <text evidence="10">The sequence shown here is derived from an EMBL/GenBank/DDBJ whole genome shotgun (WGS) entry which is preliminary data.</text>
</comment>
<evidence type="ECO:0000256" key="8">
    <source>
        <dbReference type="SAM" id="Coils"/>
    </source>
</evidence>
<dbReference type="InterPro" id="IPR055282">
    <property type="entry name" value="PPI1-4"/>
</dbReference>
<keyword evidence="2" id="KW-1003">Cell membrane</keyword>
<evidence type="ECO:0000256" key="3">
    <source>
        <dbReference type="ARBA" id="ARBA00022692"/>
    </source>
</evidence>
<dbReference type="Proteomes" id="UP001151287">
    <property type="component" value="Unassembled WGS sequence"/>
</dbReference>
<name>A0A9Q0CBW8_9POAL</name>
<feature type="region of interest" description="Disordered" evidence="9">
    <location>
        <begin position="30"/>
        <end position="51"/>
    </location>
</feature>
<keyword evidence="5 8" id="KW-0175">Coiled coil</keyword>
<accession>A0A9Q0CBW8</accession>
<evidence type="ECO:0000256" key="1">
    <source>
        <dbReference type="ARBA" id="ARBA00004162"/>
    </source>
</evidence>
<organism evidence="10 11">
    <name type="scientific">Rhynchospora breviuscula</name>
    <dbReference type="NCBI Taxonomy" id="2022672"/>
    <lineage>
        <taxon>Eukaryota</taxon>
        <taxon>Viridiplantae</taxon>
        <taxon>Streptophyta</taxon>
        <taxon>Embryophyta</taxon>
        <taxon>Tracheophyta</taxon>
        <taxon>Spermatophyta</taxon>
        <taxon>Magnoliopsida</taxon>
        <taxon>Liliopsida</taxon>
        <taxon>Poales</taxon>
        <taxon>Cyperaceae</taxon>
        <taxon>Cyperoideae</taxon>
        <taxon>Rhynchosporeae</taxon>
        <taxon>Rhynchospora</taxon>
    </lineage>
</organism>
<keyword evidence="3" id="KW-0812">Transmembrane</keyword>
<protein>
    <submittedName>
        <fullName evidence="10">Uncharacterized protein</fullName>
    </submittedName>
</protein>
<dbReference type="GO" id="GO:0005886">
    <property type="term" value="C:plasma membrane"/>
    <property type="evidence" value="ECO:0007669"/>
    <property type="project" value="UniProtKB-SubCell"/>
</dbReference>
<keyword evidence="11" id="KW-1185">Reference proteome</keyword>
<proteinExistence type="inferred from homology"/>
<gene>
    <name evidence="10" type="ORF">LUZ63_015211</name>
</gene>
<evidence type="ECO:0000256" key="9">
    <source>
        <dbReference type="SAM" id="MobiDB-lite"/>
    </source>
</evidence>
<dbReference type="PANTHER" id="PTHR32219:SF2">
    <property type="entry name" value="PROTON PUMP-INTERACTOR 1"/>
    <property type="match status" value="1"/>
</dbReference>
<evidence type="ECO:0000313" key="10">
    <source>
        <dbReference type="EMBL" id="KAJ1691056.1"/>
    </source>
</evidence>
<evidence type="ECO:0000256" key="6">
    <source>
        <dbReference type="ARBA" id="ARBA00023136"/>
    </source>
</evidence>
<feature type="coiled-coil region" evidence="8">
    <location>
        <begin position="274"/>
        <end position="308"/>
    </location>
</feature>
<evidence type="ECO:0000256" key="2">
    <source>
        <dbReference type="ARBA" id="ARBA00022475"/>
    </source>
</evidence>
<evidence type="ECO:0000256" key="7">
    <source>
        <dbReference type="ARBA" id="ARBA00038080"/>
    </source>
</evidence>
<dbReference type="OrthoDB" id="719964at2759"/>
<comment type="subcellular location">
    <subcellularLocation>
        <location evidence="1">Cell membrane</location>
        <topology evidence="1">Single-pass membrane protein</topology>
    </subcellularLocation>
</comment>